<evidence type="ECO:0000313" key="2">
    <source>
        <dbReference type="EMBL" id="PTB48754.1"/>
    </source>
</evidence>
<feature type="chain" id="PRO_5015456229" description="Caspase family p20 domain-containing protein" evidence="1">
    <location>
        <begin position="19"/>
        <end position="298"/>
    </location>
</feature>
<dbReference type="Proteomes" id="UP000241690">
    <property type="component" value="Unassembled WGS sequence"/>
</dbReference>
<evidence type="ECO:0000313" key="3">
    <source>
        <dbReference type="Proteomes" id="UP000241690"/>
    </source>
</evidence>
<sequence>MRSIKYIPLFLSFNYALGAVFIRRTATDPPVEQQPLTNAAIEALPSYDPVRVATIHYEYTGSSAEVPQVQAELSAMQFIFQQYGFSVTDLAIPLSSSSDAQAFLETEIASLYDGLSDSGSLVILIYGGHGSPGGLWSINTGTFTNPIIIQVDWGSIDANIITPTGVDTFQIIDTCFAGSFVAASNDIDPASFKGRAGFSVIASASASSTAGANQLAFTKAVINTLAPADGALPANFTPSSLFNALPVVGQTYAKITLDQVEVDAMISGSYRPQFYELGTTIGVPGTAPNTHKIGYLSC</sequence>
<dbReference type="AlphaFoldDB" id="A0A2T3ZVC1"/>
<gene>
    <name evidence="2" type="ORF">M431DRAFT_487477</name>
</gene>
<accession>A0A2T3ZVC1</accession>
<name>A0A2T3ZVC1_TRIHA</name>
<proteinExistence type="predicted"/>
<keyword evidence="1" id="KW-0732">Signal</keyword>
<keyword evidence="3" id="KW-1185">Reference proteome</keyword>
<feature type="signal peptide" evidence="1">
    <location>
        <begin position="1"/>
        <end position="18"/>
    </location>
</feature>
<dbReference type="GeneID" id="36625051"/>
<reference evidence="2 3" key="1">
    <citation type="submission" date="2016-07" db="EMBL/GenBank/DDBJ databases">
        <title>Multiple horizontal gene transfer events from other fungi enriched the ability of initially mycotrophic Trichoderma (Ascomycota) to feed on dead plant biomass.</title>
        <authorList>
            <consortium name="DOE Joint Genome Institute"/>
            <person name="Aerts A."/>
            <person name="Atanasova L."/>
            <person name="Chenthamara K."/>
            <person name="Zhang J."/>
            <person name="Grujic M."/>
            <person name="Henrissat B."/>
            <person name="Kuo A."/>
            <person name="Salamov A."/>
            <person name="Lipzen A."/>
            <person name="Labutti K."/>
            <person name="Barry K."/>
            <person name="Miao Y."/>
            <person name="Rahimi M.J."/>
            <person name="Shen Q."/>
            <person name="Grigoriev I.V."/>
            <person name="Kubicek C.P."/>
            <person name="Druzhinina I.S."/>
        </authorList>
    </citation>
    <scope>NUCLEOTIDE SEQUENCE [LARGE SCALE GENOMIC DNA]</scope>
    <source>
        <strain evidence="2 3">CBS 226.95</strain>
    </source>
</reference>
<organism evidence="2 3">
    <name type="scientific">Trichoderma harzianum CBS 226.95</name>
    <dbReference type="NCBI Taxonomy" id="983964"/>
    <lineage>
        <taxon>Eukaryota</taxon>
        <taxon>Fungi</taxon>
        <taxon>Dikarya</taxon>
        <taxon>Ascomycota</taxon>
        <taxon>Pezizomycotina</taxon>
        <taxon>Sordariomycetes</taxon>
        <taxon>Hypocreomycetidae</taxon>
        <taxon>Hypocreales</taxon>
        <taxon>Hypocreaceae</taxon>
        <taxon>Trichoderma</taxon>
    </lineage>
</organism>
<protein>
    <recommendedName>
        <fullName evidence="4">Caspase family p20 domain-containing protein</fullName>
    </recommendedName>
</protein>
<evidence type="ECO:0000256" key="1">
    <source>
        <dbReference type="SAM" id="SignalP"/>
    </source>
</evidence>
<evidence type="ECO:0008006" key="4">
    <source>
        <dbReference type="Google" id="ProtNLM"/>
    </source>
</evidence>
<dbReference type="RefSeq" id="XP_024768431.1">
    <property type="nucleotide sequence ID" value="XM_024916482.1"/>
</dbReference>
<dbReference type="EMBL" id="KZ679697">
    <property type="protein sequence ID" value="PTB48754.1"/>
    <property type="molecule type" value="Genomic_DNA"/>
</dbReference>